<accession>A0ABT7NHS0</accession>
<dbReference type="EMBL" id="JACAGK010000001">
    <property type="protein sequence ID" value="MDM1046735.1"/>
    <property type="molecule type" value="Genomic_DNA"/>
</dbReference>
<gene>
    <name evidence="1" type="ORF">HX018_00520</name>
</gene>
<name>A0ABT7NHS0_9SPHI</name>
<dbReference type="Proteomes" id="UP001170954">
    <property type="component" value="Unassembled WGS sequence"/>
</dbReference>
<reference evidence="1" key="1">
    <citation type="submission" date="2020-06" db="EMBL/GenBank/DDBJ databases">
        <authorList>
            <person name="Dong N."/>
        </authorList>
    </citation>
    <scope>NUCLEOTIDE SEQUENCE</scope>
    <source>
        <strain evidence="1">R1692</strain>
    </source>
</reference>
<sequence>MGTLPQQTRLDIIDSAGEALPKEKAVADYSVAKDEFTFANKLNKDTAIPGKYIYTNTDALTNDANSSYSQPISVIRYDVITIIGRNATNSNVRFLNSVGGLLKPVNDDGSEFKNGYRMQIH</sequence>
<evidence type="ECO:0000313" key="1">
    <source>
        <dbReference type="EMBL" id="MDM1046735.1"/>
    </source>
</evidence>
<dbReference type="RefSeq" id="WP_286650093.1">
    <property type="nucleotide sequence ID" value="NZ_JACAGK010000001.1"/>
</dbReference>
<comment type="caution">
    <text evidence="1">The sequence shown here is derived from an EMBL/GenBank/DDBJ whole genome shotgun (WGS) entry which is preliminary data.</text>
</comment>
<evidence type="ECO:0000313" key="2">
    <source>
        <dbReference type="Proteomes" id="UP001170954"/>
    </source>
</evidence>
<proteinExistence type="predicted"/>
<keyword evidence="2" id="KW-1185">Reference proteome</keyword>
<reference evidence="1" key="2">
    <citation type="journal article" date="2022" name="Sci. Total Environ.">
        <title>Prevalence, transmission, and molecular epidemiology of tet(X)-positive bacteria among humans, animals, and environmental niches in China: An epidemiological, and genomic-based study.</title>
        <authorList>
            <person name="Dong N."/>
            <person name="Zeng Y."/>
            <person name="Cai C."/>
            <person name="Sun C."/>
            <person name="Lu J."/>
            <person name="Liu C."/>
            <person name="Zhou H."/>
            <person name="Sun Q."/>
            <person name="Shu L."/>
            <person name="Wang H."/>
            <person name="Wang Y."/>
            <person name="Wang S."/>
            <person name="Wu C."/>
            <person name="Chan E.W."/>
            <person name="Chen G."/>
            <person name="Shen Z."/>
            <person name="Chen S."/>
            <person name="Zhang R."/>
        </authorList>
    </citation>
    <scope>NUCLEOTIDE SEQUENCE</scope>
    <source>
        <strain evidence="1">R1692</strain>
    </source>
</reference>
<organism evidence="1 2">
    <name type="scientific">Sphingobacterium hotanense</name>
    <dbReference type="NCBI Taxonomy" id="649196"/>
    <lineage>
        <taxon>Bacteria</taxon>
        <taxon>Pseudomonadati</taxon>
        <taxon>Bacteroidota</taxon>
        <taxon>Sphingobacteriia</taxon>
        <taxon>Sphingobacteriales</taxon>
        <taxon>Sphingobacteriaceae</taxon>
        <taxon>Sphingobacterium</taxon>
    </lineage>
</organism>
<protein>
    <submittedName>
        <fullName evidence="1">Uncharacterized protein</fullName>
    </submittedName>
</protein>